<feature type="region of interest" description="Disordered" evidence="1">
    <location>
        <begin position="1"/>
        <end position="39"/>
    </location>
</feature>
<feature type="compositionally biased region" description="Basic and acidic residues" evidence="1">
    <location>
        <begin position="24"/>
        <end position="39"/>
    </location>
</feature>
<dbReference type="EMBL" id="AMQN01031554">
    <property type="status" value="NOT_ANNOTATED_CDS"/>
    <property type="molecule type" value="Genomic_DNA"/>
</dbReference>
<name>R7TBP3_CAPTE</name>
<reference evidence="3" key="3">
    <citation type="submission" date="2015-06" db="UniProtKB">
        <authorList>
            <consortium name="EnsemblMetazoa"/>
        </authorList>
    </citation>
    <scope>IDENTIFICATION</scope>
</reference>
<evidence type="ECO:0000256" key="1">
    <source>
        <dbReference type="SAM" id="MobiDB-lite"/>
    </source>
</evidence>
<protein>
    <submittedName>
        <fullName evidence="2 3">Uncharacterized protein</fullName>
    </submittedName>
</protein>
<evidence type="ECO:0000313" key="4">
    <source>
        <dbReference type="Proteomes" id="UP000014760"/>
    </source>
</evidence>
<keyword evidence="4" id="KW-1185">Reference proteome</keyword>
<dbReference type="EMBL" id="KB310729">
    <property type="protein sequence ID" value="ELT90897.1"/>
    <property type="molecule type" value="Genomic_DNA"/>
</dbReference>
<dbReference type="Proteomes" id="UP000014760">
    <property type="component" value="Unassembled WGS sequence"/>
</dbReference>
<accession>R7TBP3</accession>
<dbReference type="HOGENOM" id="CLU_1827112_0_0_1"/>
<reference evidence="2 4" key="2">
    <citation type="journal article" date="2013" name="Nature">
        <title>Insights into bilaterian evolution from three spiralian genomes.</title>
        <authorList>
            <person name="Simakov O."/>
            <person name="Marletaz F."/>
            <person name="Cho S.J."/>
            <person name="Edsinger-Gonzales E."/>
            <person name="Havlak P."/>
            <person name="Hellsten U."/>
            <person name="Kuo D.H."/>
            <person name="Larsson T."/>
            <person name="Lv J."/>
            <person name="Arendt D."/>
            <person name="Savage R."/>
            <person name="Osoegawa K."/>
            <person name="de Jong P."/>
            <person name="Grimwood J."/>
            <person name="Chapman J.A."/>
            <person name="Shapiro H."/>
            <person name="Aerts A."/>
            <person name="Otillar R.P."/>
            <person name="Terry A.Y."/>
            <person name="Boore J.L."/>
            <person name="Grigoriev I.V."/>
            <person name="Lindberg D.R."/>
            <person name="Seaver E.C."/>
            <person name="Weisblat D.A."/>
            <person name="Putnam N.H."/>
            <person name="Rokhsar D.S."/>
        </authorList>
    </citation>
    <scope>NUCLEOTIDE SEQUENCE</scope>
    <source>
        <strain evidence="2 4">I ESC-2004</strain>
    </source>
</reference>
<dbReference type="EMBL" id="AMQN01031555">
    <property type="status" value="NOT_ANNOTATED_CDS"/>
    <property type="molecule type" value="Genomic_DNA"/>
</dbReference>
<dbReference type="AlphaFoldDB" id="R7TBP3"/>
<organism evidence="2">
    <name type="scientific">Capitella teleta</name>
    <name type="common">Polychaete worm</name>
    <dbReference type="NCBI Taxonomy" id="283909"/>
    <lineage>
        <taxon>Eukaryota</taxon>
        <taxon>Metazoa</taxon>
        <taxon>Spiralia</taxon>
        <taxon>Lophotrochozoa</taxon>
        <taxon>Annelida</taxon>
        <taxon>Polychaeta</taxon>
        <taxon>Sedentaria</taxon>
        <taxon>Scolecida</taxon>
        <taxon>Capitellidae</taxon>
        <taxon>Capitella</taxon>
    </lineage>
</organism>
<reference evidence="4" key="1">
    <citation type="submission" date="2012-12" db="EMBL/GenBank/DDBJ databases">
        <authorList>
            <person name="Hellsten U."/>
            <person name="Grimwood J."/>
            <person name="Chapman J.A."/>
            <person name="Shapiro H."/>
            <person name="Aerts A."/>
            <person name="Otillar R.P."/>
            <person name="Terry A.Y."/>
            <person name="Boore J.L."/>
            <person name="Simakov O."/>
            <person name="Marletaz F."/>
            <person name="Cho S.-J."/>
            <person name="Edsinger-Gonzales E."/>
            <person name="Havlak P."/>
            <person name="Kuo D.-H."/>
            <person name="Larsson T."/>
            <person name="Lv J."/>
            <person name="Arendt D."/>
            <person name="Savage R."/>
            <person name="Osoegawa K."/>
            <person name="de Jong P."/>
            <person name="Lindberg D.R."/>
            <person name="Seaver E.C."/>
            <person name="Weisblat D.A."/>
            <person name="Putnam N.H."/>
            <person name="Grigoriev I.V."/>
            <person name="Rokhsar D.S."/>
        </authorList>
    </citation>
    <scope>NUCLEOTIDE SEQUENCE</scope>
    <source>
        <strain evidence="4">I ESC-2004</strain>
    </source>
</reference>
<evidence type="ECO:0000313" key="3">
    <source>
        <dbReference type="EnsemblMetazoa" id="CapteP197601"/>
    </source>
</evidence>
<sequence>MHSPLVYPASSDQELDTMASADAQSDREPPEPCGYNDEHRVTVGGKHKFSVSPKDTWSATGFKPPVGPILLTNKQSGNISHWCIGFDNTCPCTFIFQRGKHKFSVSPKDTRSATGFKPPLKTFKKWEEEPEIYARMVAIIPEIRRENDTDMVVKV</sequence>
<dbReference type="EnsemblMetazoa" id="CapteT197601">
    <property type="protein sequence ID" value="CapteP197601"/>
    <property type="gene ID" value="CapteG197601"/>
</dbReference>
<proteinExistence type="predicted"/>
<evidence type="ECO:0000313" key="2">
    <source>
        <dbReference type="EMBL" id="ELT90897.1"/>
    </source>
</evidence>
<gene>
    <name evidence="2" type="ORF">CAPTEDRAFT_197601</name>
</gene>